<proteinExistence type="predicted"/>
<organism evidence="1">
    <name type="scientific">gut metagenome</name>
    <dbReference type="NCBI Taxonomy" id="749906"/>
    <lineage>
        <taxon>unclassified sequences</taxon>
        <taxon>metagenomes</taxon>
        <taxon>organismal metagenomes</taxon>
    </lineage>
</organism>
<gene>
    <name evidence="1" type="ORF">EVA_03223</name>
</gene>
<dbReference type="AlphaFoldDB" id="J9GZG9"/>
<reference evidence="1" key="1">
    <citation type="journal article" date="2012" name="PLoS ONE">
        <title>Gene sets for utilization of primary and secondary nutrition supplies in the distal gut of endangered iberian lynx.</title>
        <authorList>
            <person name="Alcaide M."/>
            <person name="Messina E."/>
            <person name="Richter M."/>
            <person name="Bargiela R."/>
            <person name="Peplies J."/>
            <person name="Huws S.A."/>
            <person name="Newbold C.J."/>
            <person name="Golyshin P.N."/>
            <person name="Simon M.A."/>
            <person name="Lopez G."/>
            <person name="Yakimov M.M."/>
            <person name="Ferrer M."/>
        </authorList>
    </citation>
    <scope>NUCLEOTIDE SEQUENCE</scope>
</reference>
<name>J9GZG9_9ZZZZ</name>
<comment type="caution">
    <text evidence="1">The sequence shown here is derived from an EMBL/GenBank/DDBJ whole genome shotgun (WGS) entry which is preliminary data.</text>
</comment>
<protein>
    <submittedName>
        <fullName evidence="1">Uncharacterized protein</fullName>
    </submittedName>
</protein>
<dbReference type="EMBL" id="AMCI01000565">
    <property type="protein sequence ID" value="EJX08668.1"/>
    <property type="molecule type" value="Genomic_DNA"/>
</dbReference>
<sequence>MVDEITTEVGDITSDLKQKGAVFGKPTANHHGGKGTEELTKEQLATISHREGVADDNQQPF</sequence>
<accession>J9GZG9</accession>
<evidence type="ECO:0000313" key="1">
    <source>
        <dbReference type="EMBL" id="EJX08668.1"/>
    </source>
</evidence>